<proteinExistence type="inferred from homology"/>
<evidence type="ECO:0000256" key="4">
    <source>
        <dbReference type="RuleBase" id="RU003818"/>
    </source>
</evidence>
<dbReference type="InterPro" id="IPR029034">
    <property type="entry name" value="Cystine-knot_cytokine"/>
</dbReference>
<dbReference type="InterPro" id="IPR004153">
    <property type="entry name" value="CXCXC_repeat"/>
</dbReference>
<feature type="domain" description="Platelet-derived growth factor (PDGF) family profile" evidence="6">
    <location>
        <begin position="130"/>
        <end position="195"/>
    </location>
</feature>
<keyword evidence="4" id="KW-0339">Growth factor</keyword>
<dbReference type="Proteomes" id="UP001159427">
    <property type="component" value="Unassembled WGS sequence"/>
</dbReference>
<keyword evidence="3 5" id="KW-0732">Signal</keyword>
<evidence type="ECO:0000256" key="2">
    <source>
        <dbReference type="ARBA" id="ARBA00022525"/>
    </source>
</evidence>
<dbReference type="Pfam" id="PF00341">
    <property type="entry name" value="PDGF"/>
    <property type="match status" value="1"/>
</dbReference>
<evidence type="ECO:0000313" key="8">
    <source>
        <dbReference type="Proteomes" id="UP001159427"/>
    </source>
</evidence>
<dbReference type="Gene3D" id="2.10.90.10">
    <property type="entry name" value="Cystine-knot cytokines"/>
    <property type="match status" value="1"/>
</dbReference>
<reference evidence="7 8" key="1">
    <citation type="submission" date="2022-05" db="EMBL/GenBank/DDBJ databases">
        <authorList>
            <consortium name="Genoscope - CEA"/>
            <person name="William W."/>
        </authorList>
    </citation>
    <scope>NUCLEOTIDE SEQUENCE [LARGE SCALE GENOMIC DNA]</scope>
</reference>
<dbReference type="Pfam" id="PF03128">
    <property type="entry name" value="CXCXC"/>
    <property type="match status" value="1"/>
</dbReference>
<evidence type="ECO:0000256" key="1">
    <source>
        <dbReference type="ARBA" id="ARBA00004613"/>
    </source>
</evidence>
<dbReference type="SMART" id="SM00141">
    <property type="entry name" value="PDGF"/>
    <property type="match status" value="1"/>
</dbReference>
<comment type="similarity">
    <text evidence="4">Belongs to the PDGF/VEGF growth factor family.</text>
</comment>
<comment type="caution">
    <text evidence="7">The sequence shown here is derived from an EMBL/GenBank/DDBJ whole genome shotgun (WGS) entry which is preliminary data.</text>
</comment>
<dbReference type="InterPro" id="IPR000072">
    <property type="entry name" value="PDGF/VEGF_dom"/>
</dbReference>
<evidence type="ECO:0000256" key="5">
    <source>
        <dbReference type="SAM" id="SignalP"/>
    </source>
</evidence>
<sequence length="280" mass="31924">MRVSLIFLVLLLEFSWGRISGINTGRVRRLAFRKPKPTAFQVNFKKGFNWREVTTEDKFYEMFPNIPRLPQHQAKVQGGFKPIRPGFEGLHKIPGNRVPGKPSISKNKVDTSTHCASRRTLIDLPITRSFGQHIFPSCAWVKRCSGCMCSDLMTCKPAKARTKTVDFYRIDGHTVNRDKIPITEHVQCSCQCIKSSSSCTAATQVWNENTCGCVCKPAYQEHNLNCTGVSKYDSRTCSCICPRAHESCPLGWMWSDVKCRCVENRITALRKPWNRQRDDD</sequence>
<keyword evidence="2" id="KW-0964">Secreted</keyword>
<dbReference type="EMBL" id="CALNXI010000222">
    <property type="protein sequence ID" value="CAH3022497.1"/>
    <property type="molecule type" value="Genomic_DNA"/>
</dbReference>
<comment type="subcellular location">
    <subcellularLocation>
        <location evidence="1">Secreted</location>
    </subcellularLocation>
</comment>
<protein>
    <recommendedName>
        <fullName evidence="6">Platelet-derived growth factor (PDGF) family profile domain-containing protein</fullName>
    </recommendedName>
</protein>
<accession>A0ABN8M260</accession>
<dbReference type="PROSITE" id="PS50278">
    <property type="entry name" value="PDGF_2"/>
    <property type="match status" value="1"/>
</dbReference>
<gene>
    <name evidence="7" type="ORF">PEVE_00015758</name>
</gene>
<organism evidence="7 8">
    <name type="scientific">Porites evermanni</name>
    <dbReference type="NCBI Taxonomy" id="104178"/>
    <lineage>
        <taxon>Eukaryota</taxon>
        <taxon>Metazoa</taxon>
        <taxon>Cnidaria</taxon>
        <taxon>Anthozoa</taxon>
        <taxon>Hexacorallia</taxon>
        <taxon>Scleractinia</taxon>
        <taxon>Fungiina</taxon>
        <taxon>Poritidae</taxon>
        <taxon>Porites</taxon>
    </lineage>
</organism>
<evidence type="ECO:0000259" key="6">
    <source>
        <dbReference type="PROSITE" id="PS50278"/>
    </source>
</evidence>
<feature type="signal peptide" evidence="5">
    <location>
        <begin position="1"/>
        <end position="21"/>
    </location>
</feature>
<dbReference type="SUPFAM" id="SSF57501">
    <property type="entry name" value="Cystine-knot cytokines"/>
    <property type="match status" value="1"/>
</dbReference>
<keyword evidence="8" id="KW-1185">Reference proteome</keyword>
<evidence type="ECO:0000256" key="3">
    <source>
        <dbReference type="ARBA" id="ARBA00022729"/>
    </source>
</evidence>
<name>A0ABN8M260_9CNID</name>
<evidence type="ECO:0000313" key="7">
    <source>
        <dbReference type="EMBL" id="CAH3022497.1"/>
    </source>
</evidence>
<feature type="chain" id="PRO_5045318577" description="Platelet-derived growth factor (PDGF) family profile domain-containing protein" evidence="5">
    <location>
        <begin position="22"/>
        <end position="280"/>
    </location>
</feature>